<dbReference type="EMBL" id="QXFY01004809">
    <property type="protein sequence ID" value="KAE9275282.1"/>
    <property type="molecule type" value="Genomic_DNA"/>
</dbReference>
<sequence length="212" mass="22358">MRQRGGCKRSHAMWPRSVATERRCYRQRRTFCFLLVDRNGLNHQNQASTNLKTMKTASYSAILVVAAALLSSKADASKEFVALLPNGDNVPGASAIGHSDNTGRSSATNAFGNAFADAGKSWTLSLCQADTDGDGQTNGQELGDPCCEWSVGSTPRWTSGVSHPSDASKTSNESLWANINCTGVTTVSSSDASGLQPVGFLLIAAAIVLSLV</sequence>
<protein>
    <recommendedName>
        <fullName evidence="1">Temptin Cys/Cys disulfide domain-containing protein</fullName>
    </recommendedName>
</protein>
<dbReference type="Proteomes" id="UP000486351">
    <property type="component" value="Unassembled WGS sequence"/>
</dbReference>
<evidence type="ECO:0000259" key="1">
    <source>
        <dbReference type="Pfam" id="PF24784"/>
    </source>
</evidence>
<evidence type="ECO:0000313" key="3">
    <source>
        <dbReference type="Proteomes" id="UP000486351"/>
    </source>
</evidence>
<gene>
    <name evidence="2" type="ORF">PF008_g29388</name>
</gene>
<dbReference type="AlphaFoldDB" id="A0A6G0Q8N9"/>
<dbReference type="PANTHER" id="PTHR34737:SF2">
    <property type="entry name" value="EF-HAND DOMAIN-CONTAINING PROTEIN"/>
    <property type="match status" value="1"/>
</dbReference>
<dbReference type="PANTHER" id="PTHR34737">
    <property type="entry name" value="EF-HAND DOMAIN-CONTAINING PROTEIN"/>
    <property type="match status" value="1"/>
</dbReference>
<proteinExistence type="predicted"/>
<name>A0A6G0Q8N9_9STRA</name>
<evidence type="ECO:0000313" key="2">
    <source>
        <dbReference type="EMBL" id="KAE9275282.1"/>
    </source>
</evidence>
<feature type="domain" description="Temptin Cys/Cys disulfide" evidence="1">
    <location>
        <begin position="75"/>
        <end position="165"/>
    </location>
</feature>
<reference evidence="2 3" key="1">
    <citation type="submission" date="2018-09" db="EMBL/GenBank/DDBJ databases">
        <title>Genomic investigation of the strawberry pathogen Phytophthora fragariae indicates pathogenicity is determined by transcriptional variation in three key races.</title>
        <authorList>
            <person name="Adams T.M."/>
            <person name="Armitage A.D."/>
            <person name="Sobczyk M.K."/>
            <person name="Bates H.J."/>
            <person name="Dunwell J.M."/>
            <person name="Nellist C.F."/>
            <person name="Harrison R.J."/>
        </authorList>
    </citation>
    <scope>NUCLEOTIDE SEQUENCE [LARGE SCALE GENOMIC DNA]</scope>
    <source>
        <strain evidence="2 3">NOV-77</strain>
    </source>
</reference>
<dbReference type="Pfam" id="PF24784">
    <property type="entry name" value="Temptin_C"/>
    <property type="match status" value="1"/>
</dbReference>
<accession>A0A6G0Q8N9</accession>
<dbReference type="InterPro" id="IPR057626">
    <property type="entry name" value="S-S_Temptin"/>
</dbReference>
<dbReference type="InterPro" id="IPR055313">
    <property type="entry name" value="Temptin-like"/>
</dbReference>
<organism evidence="2 3">
    <name type="scientific">Phytophthora fragariae</name>
    <dbReference type="NCBI Taxonomy" id="53985"/>
    <lineage>
        <taxon>Eukaryota</taxon>
        <taxon>Sar</taxon>
        <taxon>Stramenopiles</taxon>
        <taxon>Oomycota</taxon>
        <taxon>Peronosporomycetes</taxon>
        <taxon>Peronosporales</taxon>
        <taxon>Peronosporaceae</taxon>
        <taxon>Phytophthora</taxon>
    </lineage>
</organism>
<comment type="caution">
    <text evidence="2">The sequence shown here is derived from an EMBL/GenBank/DDBJ whole genome shotgun (WGS) entry which is preliminary data.</text>
</comment>